<dbReference type="AlphaFoldDB" id="A0A1W0CCK1"/>
<dbReference type="EMBL" id="MUKV01000046">
    <property type="protein sequence ID" value="OQS32476.1"/>
    <property type="molecule type" value="Genomic_DNA"/>
</dbReference>
<comment type="caution">
    <text evidence="1">The sequence shown here is derived from an EMBL/GenBank/DDBJ whole genome shotgun (WGS) entry which is preliminary data.</text>
</comment>
<dbReference type="RefSeq" id="WP_081556943.1">
    <property type="nucleotide sequence ID" value="NZ_MUKV01000046.1"/>
</dbReference>
<reference evidence="1 2" key="1">
    <citation type="submission" date="2017-02" db="EMBL/GenBank/DDBJ databases">
        <title>Chromobacterium haemolyticum H5244.</title>
        <authorList>
            <person name="Gulvik C.A."/>
        </authorList>
    </citation>
    <scope>NUCLEOTIDE SEQUENCE [LARGE SCALE GENOMIC DNA]</scope>
    <source>
        <strain evidence="1 2">H5244</strain>
    </source>
</reference>
<sequence>MNLYSIAIQQLTRQHMATIEALVRQQPEFDRVEDLADRLRQAGVRAEARYVPAEKLFIAVYGDIAQVEAALETLCRLNRLNCVPGSSSWQLVHQDHSITQPAVLVIHL</sequence>
<proteinExistence type="predicted"/>
<gene>
    <name evidence="1" type="ORF">B0T45_21725</name>
</gene>
<organism evidence="1 2">
    <name type="scientific">Chromobacterium haemolyticum</name>
    <dbReference type="NCBI Taxonomy" id="394935"/>
    <lineage>
        <taxon>Bacteria</taxon>
        <taxon>Pseudomonadati</taxon>
        <taxon>Pseudomonadota</taxon>
        <taxon>Betaproteobacteria</taxon>
        <taxon>Neisseriales</taxon>
        <taxon>Chromobacteriaceae</taxon>
        <taxon>Chromobacterium</taxon>
    </lineage>
</organism>
<dbReference type="Proteomes" id="UP000192721">
    <property type="component" value="Unassembled WGS sequence"/>
</dbReference>
<name>A0A1W0CCK1_9NEIS</name>
<evidence type="ECO:0000313" key="2">
    <source>
        <dbReference type="Proteomes" id="UP000192721"/>
    </source>
</evidence>
<accession>A0A1W0CCK1</accession>
<protein>
    <submittedName>
        <fullName evidence="1">Uncharacterized protein</fullName>
    </submittedName>
</protein>
<evidence type="ECO:0000313" key="1">
    <source>
        <dbReference type="EMBL" id="OQS32476.1"/>
    </source>
</evidence>